<evidence type="ECO:0000313" key="1">
    <source>
        <dbReference type="EMBL" id="CAI9270935.1"/>
    </source>
</evidence>
<accession>A0AA35VFU9</accession>
<proteinExistence type="predicted"/>
<keyword evidence="2" id="KW-1185">Reference proteome</keyword>
<dbReference type="AlphaFoldDB" id="A0AA35VFU9"/>
<protein>
    <submittedName>
        <fullName evidence="1">Uncharacterized protein</fullName>
    </submittedName>
</protein>
<evidence type="ECO:0000313" key="2">
    <source>
        <dbReference type="Proteomes" id="UP001177003"/>
    </source>
</evidence>
<sequence>MDTNIVNCETILTLFPESTIVILPKGPITKSNVEEVRSSNIHAILSNKESNVNMGRNPSTSIPDSSIVLPLPSSQQPTLIILHTTIPLNSPTFKGILTQHIVALFSSQSIDQDIMNIEEDERIEFAELDSGPEEEDVEDHAIMFRKQ</sequence>
<dbReference type="Proteomes" id="UP001177003">
    <property type="component" value="Chromosome 2"/>
</dbReference>
<name>A0AA35VFU9_LACSI</name>
<gene>
    <name evidence="1" type="ORF">LSALG_LOCUS11223</name>
</gene>
<dbReference type="EMBL" id="OX465078">
    <property type="protein sequence ID" value="CAI9270935.1"/>
    <property type="molecule type" value="Genomic_DNA"/>
</dbReference>
<organism evidence="1 2">
    <name type="scientific">Lactuca saligna</name>
    <name type="common">Willowleaf lettuce</name>
    <dbReference type="NCBI Taxonomy" id="75948"/>
    <lineage>
        <taxon>Eukaryota</taxon>
        <taxon>Viridiplantae</taxon>
        <taxon>Streptophyta</taxon>
        <taxon>Embryophyta</taxon>
        <taxon>Tracheophyta</taxon>
        <taxon>Spermatophyta</taxon>
        <taxon>Magnoliopsida</taxon>
        <taxon>eudicotyledons</taxon>
        <taxon>Gunneridae</taxon>
        <taxon>Pentapetalae</taxon>
        <taxon>asterids</taxon>
        <taxon>campanulids</taxon>
        <taxon>Asterales</taxon>
        <taxon>Asteraceae</taxon>
        <taxon>Cichorioideae</taxon>
        <taxon>Cichorieae</taxon>
        <taxon>Lactucinae</taxon>
        <taxon>Lactuca</taxon>
    </lineage>
</organism>
<reference evidence="1" key="1">
    <citation type="submission" date="2023-04" db="EMBL/GenBank/DDBJ databases">
        <authorList>
            <person name="Vijverberg K."/>
            <person name="Xiong W."/>
            <person name="Schranz E."/>
        </authorList>
    </citation>
    <scope>NUCLEOTIDE SEQUENCE</scope>
</reference>